<dbReference type="Proteomes" id="UP000186795">
    <property type="component" value="Unassembled WGS sequence"/>
</dbReference>
<dbReference type="PANTHER" id="PTHR43776">
    <property type="entry name" value="TRANSPORT ATP-BINDING PROTEIN"/>
    <property type="match status" value="1"/>
</dbReference>
<dbReference type="InterPro" id="IPR027417">
    <property type="entry name" value="P-loop_NTPase"/>
</dbReference>
<evidence type="ECO:0000256" key="4">
    <source>
        <dbReference type="ARBA" id="ARBA00022840"/>
    </source>
</evidence>
<dbReference type="EMBL" id="FTOD01000004">
    <property type="protein sequence ID" value="SIS72442.1"/>
    <property type="molecule type" value="Genomic_DNA"/>
</dbReference>
<dbReference type="PANTHER" id="PTHR43776:SF7">
    <property type="entry name" value="D,D-DIPEPTIDE TRANSPORT ATP-BINDING PROTEIN DDPF-RELATED"/>
    <property type="match status" value="1"/>
</dbReference>
<keyword evidence="7" id="KW-1185">Reference proteome</keyword>
<dbReference type="SMART" id="SM00382">
    <property type="entry name" value="AAA"/>
    <property type="match status" value="1"/>
</dbReference>
<feature type="domain" description="ABC transporter" evidence="5">
    <location>
        <begin position="12"/>
        <end position="256"/>
    </location>
</feature>
<sequence>MSTAEPKVEKILEVNQVKKHFNMGRNQVVRAVDNVTFDVYKGETLGLVGESGCGKSTIGRTIIRLYEATEGEIRFKGKTTKDLKGKNLKKFNREMQMIFQDPYASLNPRMTVGDIIAEGLDIHGLAQGEERRQKVIELLKTVGLNEEHADRFPHEFSGGQRQRIGIARALAVDPDFIIADEPISALDVSIQAQVVNLMKKLQREKGLTYLFIAHDLSMVKYISDRVGVMYLGNLVELADSQELYETPLHPYTEALLSAVPIADPDVGKQRERIILKGDVPSPIDPPSGCRFRTRCPKAMDICAQAVPKWQEVRPMHWVACHLYEEESLKKEQAKKED</sequence>
<keyword evidence="2" id="KW-0813">Transport</keyword>
<name>A0A1N7LF44_9BACL</name>
<dbReference type="InterPro" id="IPR017871">
    <property type="entry name" value="ABC_transporter-like_CS"/>
</dbReference>
<dbReference type="InterPro" id="IPR003593">
    <property type="entry name" value="AAA+_ATPase"/>
</dbReference>
<dbReference type="Pfam" id="PF08352">
    <property type="entry name" value="oligo_HPY"/>
    <property type="match status" value="1"/>
</dbReference>
<dbReference type="OrthoDB" id="9802264at2"/>
<dbReference type="SUPFAM" id="SSF52540">
    <property type="entry name" value="P-loop containing nucleoside triphosphate hydrolases"/>
    <property type="match status" value="1"/>
</dbReference>
<organism evidence="6 7">
    <name type="scientific">Kroppenstedtia eburnea</name>
    <dbReference type="NCBI Taxonomy" id="714067"/>
    <lineage>
        <taxon>Bacteria</taxon>
        <taxon>Bacillati</taxon>
        <taxon>Bacillota</taxon>
        <taxon>Bacilli</taxon>
        <taxon>Bacillales</taxon>
        <taxon>Thermoactinomycetaceae</taxon>
        <taxon>Kroppenstedtia</taxon>
    </lineage>
</organism>
<dbReference type="AlphaFoldDB" id="A0A1N7LF44"/>
<dbReference type="InterPro" id="IPR003439">
    <property type="entry name" value="ABC_transporter-like_ATP-bd"/>
</dbReference>
<evidence type="ECO:0000313" key="7">
    <source>
        <dbReference type="Proteomes" id="UP000186795"/>
    </source>
</evidence>
<dbReference type="GO" id="GO:0055085">
    <property type="term" value="P:transmembrane transport"/>
    <property type="evidence" value="ECO:0007669"/>
    <property type="project" value="UniProtKB-ARBA"/>
</dbReference>
<dbReference type="PROSITE" id="PS00211">
    <property type="entry name" value="ABC_TRANSPORTER_1"/>
    <property type="match status" value="1"/>
</dbReference>
<dbReference type="GO" id="GO:0005524">
    <property type="term" value="F:ATP binding"/>
    <property type="evidence" value="ECO:0007669"/>
    <property type="project" value="UniProtKB-KW"/>
</dbReference>
<keyword evidence="3" id="KW-0547">Nucleotide-binding</keyword>
<accession>A0A1N7LF44</accession>
<dbReference type="Gene3D" id="3.40.50.300">
    <property type="entry name" value="P-loop containing nucleotide triphosphate hydrolases"/>
    <property type="match status" value="1"/>
</dbReference>
<dbReference type="NCBIfam" id="TIGR01727">
    <property type="entry name" value="oligo_HPY"/>
    <property type="match status" value="1"/>
</dbReference>
<dbReference type="GO" id="GO:0015833">
    <property type="term" value="P:peptide transport"/>
    <property type="evidence" value="ECO:0007669"/>
    <property type="project" value="InterPro"/>
</dbReference>
<evidence type="ECO:0000256" key="3">
    <source>
        <dbReference type="ARBA" id="ARBA00022741"/>
    </source>
</evidence>
<dbReference type="Pfam" id="PF00005">
    <property type="entry name" value="ABC_tran"/>
    <property type="match status" value="1"/>
</dbReference>
<dbReference type="CDD" id="cd03257">
    <property type="entry name" value="ABC_NikE_OppD_transporters"/>
    <property type="match status" value="1"/>
</dbReference>
<evidence type="ECO:0000313" key="6">
    <source>
        <dbReference type="EMBL" id="SIS72442.1"/>
    </source>
</evidence>
<dbReference type="InterPro" id="IPR050319">
    <property type="entry name" value="ABC_transp_ATP-bind"/>
</dbReference>
<protein>
    <submittedName>
        <fullName evidence="6">Oligopeptide transport system ATP-binding protein</fullName>
    </submittedName>
</protein>
<dbReference type="InterPro" id="IPR013563">
    <property type="entry name" value="Oligopep_ABC_C"/>
</dbReference>
<gene>
    <name evidence="6" type="ORF">SAMN05421790_104135</name>
</gene>
<dbReference type="RefSeq" id="WP_009711680.1">
    <property type="nucleotide sequence ID" value="NZ_CP048103.1"/>
</dbReference>
<evidence type="ECO:0000256" key="1">
    <source>
        <dbReference type="ARBA" id="ARBA00005417"/>
    </source>
</evidence>
<dbReference type="FunFam" id="3.40.50.300:FF:000016">
    <property type="entry name" value="Oligopeptide ABC transporter ATP-binding component"/>
    <property type="match status" value="1"/>
</dbReference>
<dbReference type="GO" id="GO:0016887">
    <property type="term" value="F:ATP hydrolysis activity"/>
    <property type="evidence" value="ECO:0007669"/>
    <property type="project" value="InterPro"/>
</dbReference>
<proteinExistence type="inferred from homology"/>
<evidence type="ECO:0000259" key="5">
    <source>
        <dbReference type="PROSITE" id="PS50893"/>
    </source>
</evidence>
<evidence type="ECO:0000256" key="2">
    <source>
        <dbReference type="ARBA" id="ARBA00022448"/>
    </source>
</evidence>
<comment type="similarity">
    <text evidence="1">Belongs to the ABC transporter superfamily.</text>
</comment>
<reference evidence="7" key="1">
    <citation type="submission" date="2017-01" db="EMBL/GenBank/DDBJ databases">
        <authorList>
            <person name="Varghese N."/>
            <person name="Submissions S."/>
        </authorList>
    </citation>
    <scope>NUCLEOTIDE SEQUENCE [LARGE SCALE GENOMIC DNA]</scope>
    <source>
        <strain evidence="7">DSM 45196</strain>
    </source>
</reference>
<keyword evidence="4 6" id="KW-0067">ATP-binding</keyword>
<dbReference type="PROSITE" id="PS50893">
    <property type="entry name" value="ABC_TRANSPORTER_2"/>
    <property type="match status" value="1"/>
</dbReference>